<evidence type="ECO:0000313" key="11">
    <source>
        <dbReference type="Proteomes" id="UP000075884"/>
    </source>
</evidence>
<dbReference type="GO" id="GO:0002376">
    <property type="term" value="P:immune system process"/>
    <property type="evidence" value="ECO:0007669"/>
    <property type="project" value="UniProtKB-KW"/>
</dbReference>
<evidence type="ECO:0000256" key="4">
    <source>
        <dbReference type="ARBA" id="ARBA00023180"/>
    </source>
</evidence>
<reference evidence="10" key="2">
    <citation type="submission" date="2020-05" db="UniProtKB">
        <authorList>
            <consortium name="EnsemblMetazoa"/>
        </authorList>
    </citation>
    <scope>IDENTIFICATION</scope>
    <source>
        <strain evidence="10">WRAIR2</strain>
    </source>
</reference>
<dbReference type="VEuPathDB" id="VectorBase:ADIR009461"/>
<evidence type="ECO:0000256" key="3">
    <source>
        <dbReference type="ARBA" id="ARBA00022966"/>
    </source>
</evidence>
<keyword evidence="8" id="KW-1133">Transmembrane helix</keyword>
<dbReference type="Proteomes" id="UP000075884">
    <property type="component" value="Unassembled WGS sequence"/>
</dbReference>
<feature type="domain" description="Alpha-2-macroglobulin bait region" evidence="9">
    <location>
        <begin position="410"/>
        <end position="561"/>
    </location>
</feature>
<proteinExistence type="predicted"/>
<dbReference type="InterPro" id="IPR002890">
    <property type="entry name" value="MG2"/>
</dbReference>
<sequence length="598" mass="68276">MWQFECSRIFMAIVFIGVAQGLFVVGPKYIRPNQEYKLVITNHNHTHERVNLKVRIVGEADDGQSFLNESIVVLKRTSTAELTFPIPEKLPPGQYKVIIDGMHGFRFHEVAELMHLSKSVSGLIQINKPVFKAGDTVQFRVIVLDTDLKPPAHVKSVQVTIRDAHGNLIRKWSKAKLYNGVFDGDLPISSSPMFGTWSTAVQINEEELVSKTFEVKEYALSSFGLQVIPSIYPPSEEQQGLNFTIVAKNHFGKLIDGSAKVEVYWEEDIYYQNNSIGLYGMSQVQLKFIKRFDVTDEASNVRVKVTFKEQYTNRTETKEIEVTVYKHPYRVELVNSKPQFLPGHAFPCVLKFTYHDGRPAPGIRGKVEEFALAYEITATSDANGLIEFVLRPKEDTDYMEIQFYNNLIDIKIKVEKDETSSNGRHKLALEAPVFANLNEVMKIKVTCNDKMAFVVYYVVSKGNIIASGFRAITCKKKKSYKFDITTTERMMPKTKLVVATVVQKTLVYDYKDIYIGDFHNGFNLSIDENEIKPGRQIVLTVTGRPGSYVGLASYDASLVSYSRNHDLYWEDIERVFEEFHVSDDQDFDKFLVSIKQMR</sequence>
<dbReference type="GO" id="GO:0004866">
    <property type="term" value="F:endopeptidase inhibitor activity"/>
    <property type="evidence" value="ECO:0007669"/>
    <property type="project" value="InterPro"/>
</dbReference>
<evidence type="ECO:0000259" key="9">
    <source>
        <dbReference type="SMART" id="SM01359"/>
    </source>
</evidence>
<name>A0A182NP76_9DIPT</name>
<dbReference type="STRING" id="7168.A0A182NP76"/>
<evidence type="ECO:0000256" key="8">
    <source>
        <dbReference type="SAM" id="Phobius"/>
    </source>
</evidence>
<keyword evidence="1" id="KW-0732">Signal</keyword>
<keyword evidence="2" id="KW-0391">Immunity</keyword>
<dbReference type="Gene3D" id="2.60.40.1930">
    <property type="match status" value="2"/>
</dbReference>
<evidence type="ECO:0000256" key="1">
    <source>
        <dbReference type="ARBA" id="ARBA00022729"/>
    </source>
</evidence>
<dbReference type="InterPro" id="IPR050473">
    <property type="entry name" value="A2M/Complement_sys"/>
</dbReference>
<evidence type="ECO:0000313" key="10">
    <source>
        <dbReference type="EnsemblMetazoa" id="ADIR009461-PA"/>
    </source>
</evidence>
<feature type="transmembrane region" description="Helical" evidence="8">
    <location>
        <begin position="9"/>
        <end position="30"/>
    </location>
</feature>
<evidence type="ECO:0000256" key="7">
    <source>
        <dbReference type="ARBA" id="ARBA00078071"/>
    </source>
</evidence>
<dbReference type="Pfam" id="PF07703">
    <property type="entry name" value="A2M_BRD"/>
    <property type="match status" value="1"/>
</dbReference>
<keyword evidence="11" id="KW-1185">Reference proteome</keyword>
<keyword evidence="8" id="KW-0812">Transmembrane</keyword>
<evidence type="ECO:0000256" key="5">
    <source>
        <dbReference type="ARBA" id="ARBA00057615"/>
    </source>
</evidence>
<keyword evidence="4" id="KW-0325">Glycoprotein</keyword>
<keyword evidence="3" id="KW-0882">Thioester bond</keyword>
<dbReference type="Gene3D" id="2.60.40.2950">
    <property type="match status" value="1"/>
</dbReference>
<dbReference type="SMART" id="SM01359">
    <property type="entry name" value="A2M_N_2"/>
    <property type="match status" value="1"/>
</dbReference>
<dbReference type="PANTHER" id="PTHR11412">
    <property type="entry name" value="MACROGLOBULIN / COMPLEMENT"/>
    <property type="match status" value="1"/>
</dbReference>
<comment type="subunit">
    <text evidence="6">Heterodimer of a TEP1-N chain and an TEP1-C chain non-covalently linked. Forms a complex composed of TEP1-N and TEP1-C heterodimer, LRIM1 and APL1C; the interaction stabilizes TEP1-N and TEP1-C heterodimer, prevents its binding to tissues while circulating in the hemolymph and protects the thioester bond from hydrolysis. Mature TEP1 and to a lesser extent full-length TEP1 interact with SPCLIP1; the interaction is induced by microbial infection.</text>
</comment>
<dbReference type="PANTHER" id="PTHR11412:SF136">
    <property type="entry name" value="CD109 ANTIGEN"/>
    <property type="match status" value="1"/>
</dbReference>
<evidence type="ECO:0000256" key="2">
    <source>
        <dbReference type="ARBA" id="ARBA00022859"/>
    </source>
</evidence>
<dbReference type="Gene3D" id="2.60.40.10">
    <property type="entry name" value="Immunoglobulins"/>
    <property type="match status" value="1"/>
</dbReference>
<protein>
    <recommendedName>
        <fullName evidence="7">TEP1-F</fullName>
    </recommendedName>
</protein>
<dbReference type="GO" id="GO:0005615">
    <property type="term" value="C:extracellular space"/>
    <property type="evidence" value="ECO:0007669"/>
    <property type="project" value="UniProtKB-ARBA"/>
</dbReference>
<organism evidence="10 11">
    <name type="scientific">Anopheles dirus</name>
    <dbReference type="NCBI Taxonomy" id="7168"/>
    <lineage>
        <taxon>Eukaryota</taxon>
        <taxon>Metazoa</taxon>
        <taxon>Ecdysozoa</taxon>
        <taxon>Arthropoda</taxon>
        <taxon>Hexapoda</taxon>
        <taxon>Insecta</taxon>
        <taxon>Pterygota</taxon>
        <taxon>Neoptera</taxon>
        <taxon>Endopterygota</taxon>
        <taxon>Diptera</taxon>
        <taxon>Nematocera</taxon>
        <taxon>Culicoidea</taxon>
        <taxon>Culicidae</taxon>
        <taxon>Anophelinae</taxon>
        <taxon>Anopheles</taxon>
    </lineage>
</organism>
<accession>A0A182NP76</accession>
<dbReference type="AlphaFoldDB" id="A0A182NP76"/>
<dbReference type="Gene3D" id="2.20.130.20">
    <property type="match status" value="1"/>
</dbReference>
<reference evidence="11" key="1">
    <citation type="submission" date="2013-03" db="EMBL/GenBank/DDBJ databases">
        <title>The Genome Sequence of Anopheles dirus WRAIR2.</title>
        <authorList>
            <consortium name="The Broad Institute Genomics Platform"/>
            <person name="Neafsey D.E."/>
            <person name="Walton C."/>
            <person name="Walker B."/>
            <person name="Young S.K."/>
            <person name="Zeng Q."/>
            <person name="Gargeya S."/>
            <person name="Fitzgerald M."/>
            <person name="Haas B."/>
            <person name="Abouelleil A."/>
            <person name="Allen A.W."/>
            <person name="Alvarado L."/>
            <person name="Arachchi H.M."/>
            <person name="Berlin A.M."/>
            <person name="Chapman S.B."/>
            <person name="Gainer-Dewar J."/>
            <person name="Goldberg J."/>
            <person name="Griggs A."/>
            <person name="Gujja S."/>
            <person name="Hansen M."/>
            <person name="Howarth C."/>
            <person name="Imamovic A."/>
            <person name="Ireland A."/>
            <person name="Larimer J."/>
            <person name="McCowan C."/>
            <person name="Murphy C."/>
            <person name="Pearson M."/>
            <person name="Poon T.W."/>
            <person name="Priest M."/>
            <person name="Roberts A."/>
            <person name="Saif S."/>
            <person name="Shea T."/>
            <person name="Sisk P."/>
            <person name="Sykes S."/>
            <person name="Wortman J."/>
            <person name="Nusbaum C."/>
            <person name="Birren B."/>
        </authorList>
    </citation>
    <scope>NUCLEOTIDE SEQUENCE [LARGE SCALE GENOMIC DNA]</scope>
    <source>
        <strain evidence="11">WRAIR2</strain>
    </source>
</reference>
<dbReference type="EnsemblMetazoa" id="ADIR009461-RA">
    <property type="protein sequence ID" value="ADIR009461-PA"/>
    <property type="gene ID" value="ADIR009461"/>
</dbReference>
<dbReference type="InterPro" id="IPR013783">
    <property type="entry name" value="Ig-like_fold"/>
</dbReference>
<evidence type="ECO:0000256" key="6">
    <source>
        <dbReference type="ARBA" id="ARBA00063781"/>
    </source>
</evidence>
<dbReference type="FunFam" id="2.60.40.1930:FF:000001">
    <property type="entry name" value="CD109 isoform 3"/>
    <property type="match status" value="1"/>
</dbReference>
<comment type="function">
    <text evidence="5">Binds covalently through a thioester bond to the pathogen surface resulting in pathogen clearance.</text>
</comment>
<keyword evidence="8" id="KW-0472">Membrane</keyword>
<dbReference type="Pfam" id="PF01835">
    <property type="entry name" value="MG2"/>
    <property type="match status" value="1"/>
</dbReference>
<dbReference type="InterPro" id="IPR011625">
    <property type="entry name" value="A2M_N_BRD"/>
</dbReference>
<dbReference type="Gene3D" id="2.60.40.1940">
    <property type="match status" value="1"/>
</dbReference>